<evidence type="ECO:0000256" key="1">
    <source>
        <dbReference type="PIRSR" id="PIRSR017388-1"/>
    </source>
</evidence>
<evidence type="ECO:0000313" key="4">
    <source>
        <dbReference type="EMBL" id="SDZ06744.1"/>
    </source>
</evidence>
<dbReference type="InterPro" id="IPR029058">
    <property type="entry name" value="AB_hydrolase_fold"/>
</dbReference>
<dbReference type="Pfam" id="PF12146">
    <property type="entry name" value="Hydrolase_4"/>
    <property type="match status" value="1"/>
</dbReference>
<protein>
    <submittedName>
        <fullName evidence="4">Carboxylesterase</fullName>
    </submittedName>
</protein>
<sequence length="255" mass="27378">MTVLAGAEPFSHTGSTEVGVLLCHGFTGTPGSLRAWGAHLAEAGFTVRCPLLPGHGTVWQDMNRTVWTDWYEAVRTELLELLGTCDSVFVCGLSMGGTLSLRLAQEFGNRIAGIVLVNPSVTTLRWDAKFGPLLAAVLPSVPGVGNDIKKPGETEIAYTRTPVRAAVSLGKLWKLVRADLPKVTQPLLLLHSAVDHIVEPVNSQIILGAVGSENVTEVVLENSYHVATQDNDAELIFERSVEFVRSVREAGVDAT</sequence>
<feature type="binding site" evidence="2">
    <location>
        <position position="26"/>
    </location>
    <ligand>
        <name>substrate</name>
    </ligand>
</feature>
<gene>
    <name evidence="4" type="ORF">SAMN05421504_10924</name>
</gene>
<evidence type="ECO:0000313" key="5">
    <source>
        <dbReference type="Proteomes" id="UP000199515"/>
    </source>
</evidence>
<dbReference type="EMBL" id="FNON01000009">
    <property type="protein sequence ID" value="SDZ06744.1"/>
    <property type="molecule type" value="Genomic_DNA"/>
</dbReference>
<dbReference type="AlphaFoldDB" id="A0A1H3PZL6"/>
<name>A0A1H3PZL6_9PSEU</name>
<dbReference type="OrthoDB" id="9786110at2"/>
<dbReference type="RefSeq" id="WP_091296115.1">
    <property type="nucleotide sequence ID" value="NZ_FNON01000009.1"/>
</dbReference>
<dbReference type="PIRSF" id="PIRSF017388">
    <property type="entry name" value="Esterase_lipase"/>
    <property type="match status" value="1"/>
</dbReference>
<dbReference type="PANTHER" id="PTHR11614">
    <property type="entry name" value="PHOSPHOLIPASE-RELATED"/>
    <property type="match status" value="1"/>
</dbReference>
<feature type="binding site" evidence="2">
    <location>
        <position position="95"/>
    </location>
    <ligand>
        <name>substrate</name>
    </ligand>
</feature>
<evidence type="ECO:0000259" key="3">
    <source>
        <dbReference type="Pfam" id="PF12146"/>
    </source>
</evidence>
<dbReference type="Proteomes" id="UP000199515">
    <property type="component" value="Unassembled WGS sequence"/>
</dbReference>
<accession>A0A1H3PZL6</accession>
<dbReference type="GO" id="GO:0052689">
    <property type="term" value="F:carboxylic ester hydrolase activity"/>
    <property type="evidence" value="ECO:0007669"/>
    <property type="project" value="InterPro"/>
</dbReference>
<proteinExistence type="predicted"/>
<organism evidence="4 5">
    <name type="scientific">Amycolatopsis xylanica</name>
    <dbReference type="NCBI Taxonomy" id="589385"/>
    <lineage>
        <taxon>Bacteria</taxon>
        <taxon>Bacillati</taxon>
        <taxon>Actinomycetota</taxon>
        <taxon>Actinomycetes</taxon>
        <taxon>Pseudonocardiales</taxon>
        <taxon>Pseudonocardiaceae</taxon>
        <taxon>Amycolatopsis</taxon>
    </lineage>
</organism>
<feature type="active site" description="Charge relay system" evidence="1">
    <location>
        <position position="195"/>
    </location>
</feature>
<dbReference type="InterPro" id="IPR022742">
    <property type="entry name" value="Hydrolase_4"/>
</dbReference>
<dbReference type="InterPro" id="IPR051044">
    <property type="entry name" value="MAG_DAG_Lipase"/>
</dbReference>
<feature type="active site" description="Charge relay system" evidence="1">
    <location>
        <position position="225"/>
    </location>
</feature>
<feature type="domain" description="Serine aminopeptidase S33" evidence="3">
    <location>
        <begin position="20"/>
        <end position="230"/>
    </location>
</feature>
<dbReference type="InterPro" id="IPR012354">
    <property type="entry name" value="Esterase_lipase"/>
</dbReference>
<dbReference type="Gene3D" id="3.40.50.1820">
    <property type="entry name" value="alpha/beta hydrolase"/>
    <property type="match status" value="1"/>
</dbReference>
<dbReference type="SUPFAM" id="SSF53474">
    <property type="entry name" value="alpha/beta-Hydrolases"/>
    <property type="match status" value="1"/>
</dbReference>
<feature type="active site" description="Nucleophile" evidence="1">
    <location>
        <position position="94"/>
    </location>
</feature>
<dbReference type="STRING" id="589385.SAMN05421504_10924"/>
<evidence type="ECO:0000256" key="2">
    <source>
        <dbReference type="PIRSR" id="PIRSR017388-2"/>
    </source>
</evidence>
<reference evidence="4 5" key="1">
    <citation type="submission" date="2016-10" db="EMBL/GenBank/DDBJ databases">
        <authorList>
            <person name="de Groot N.N."/>
        </authorList>
    </citation>
    <scope>NUCLEOTIDE SEQUENCE [LARGE SCALE GENOMIC DNA]</scope>
    <source>
        <strain evidence="4 5">CPCC 202699</strain>
    </source>
</reference>
<keyword evidence="5" id="KW-1185">Reference proteome</keyword>